<reference evidence="12" key="1">
    <citation type="journal article" date="2019" name="Int. J. Syst. Evol. Microbiol.">
        <title>The Global Catalogue of Microorganisms (GCM) 10K type strain sequencing project: providing services to taxonomists for standard genome sequencing and annotation.</title>
        <authorList>
            <consortium name="The Broad Institute Genomics Platform"/>
            <consortium name="The Broad Institute Genome Sequencing Center for Infectious Disease"/>
            <person name="Wu L."/>
            <person name="Ma J."/>
        </authorList>
    </citation>
    <scope>NUCLEOTIDE SEQUENCE [LARGE SCALE GENOMIC DNA]</scope>
    <source>
        <strain evidence="12">CGMCC 1.15480</strain>
    </source>
</reference>
<dbReference type="PANTHER" id="PTHR43646:SF2">
    <property type="entry name" value="GLYCOSYLTRANSFERASE 2-LIKE DOMAIN-CONTAINING PROTEIN"/>
    <property type="match status" value="1"/>
</dbReference>
<dbReference type="GO" id="GO:0016740">
    <property type="term" value="F:transferase activity"/>
    <property type="evidence" value="ECO:0007669"/>
    <property type="project" value="UniProtKB-KW"/>
</dbReference>
<keyword evidence="5" id="KW-0472">Membrane</keyword>
<dbReference type="PANTHER" id="PTHR43646">
    <property type="entry name" value="GLYCOSYLTRANSFERASE"/>
    <property type="match status" value="1"/>
</dbReference>
<comment type="pathway">
    <text evidence="7">Carotenoid biosynthesis; staphyloxanthin biosynthesis; staphyloxanthin from farnesyl diphosphate: step 4/5.</text>
</comment>
<accession>A0ABQ1NI17</accession>
<keyword evidence="4 11" id="KW-0808">Transferase</keyword>
<evidence type="ECO:0000256" key="5">
    <source>
        <dbReference type="ARBA" id="ARBA00023136"/>
    </source>
</evidence>
<dbReference type="Proteomes" id="UP000597761">
    <property type="component" value="Unassembled WGS sequence"/>
</dbReference>
<evidence type="ECO:0000313" key="12">
    <source>
        <dbReference type="Proteomes" id="UP000597761"/>
    </source>
</evidence>
<proteinExistence type="inferred from homology"/>
<comment type="subcellular location">
    <subcellularLocation>
        <location evidence="1">Cell membrane</location>
    </subcellularLocation>
</comment>
<dbReference type="SUPFAM" id="SSF53448">
    <property type="entry name" value="Nucleotide-diphospho-sugar transferases"/>
    <property type="match status" value="1"/>
</dbReference>
<evidence type="ECO:0000256" key="7">
    <source>
        <dbReference type="ARBA" id="ARBA00037904"/>
    </source>
</evidence>
<dbReference type="EMBL" id="BMJI01000001">
    <property type="protein sequence ID" value="GGC77775.1"/>
    <property type="molecule type" value="Genomic_DNA"/>
</dbReference>
<dbReference type="Gene3D" id="3.90.550.10">
    <property type="entry name" value="Spore Coat Polysaccharide Biosynthesis Protein SpsA, Chain A"/>
    <property type="match status" value="1"/>
</dbReference>
<keyword evidence="12" id="KW-1185">Reference proteome</keyword>
<evidence type="ECO:0000256" key="1">
    <source>
        <dbReference type="ARBA" id="ARBA00004236"/>
    </source>
</evidence>
<sequence>MSDVEPVRGRPEPLRAVHVVVPARNEEALLPGALAALRAAVDHLTRTRPGVRADVTVVLDACTDATPDLVAAAGWVHAHHVTSGTVGAARSAGVDAAEAVDVPDRVWVASTDADSRVPVDWLSVQVDLADGGADLVLGTVEPDPTDTSAAQLAAWHRRHRLADGHAYVHGANLGIRLSAYRAAGGFGAVAAHEDVRLAHRARVAGAVVVATDRIRVTTSGRATGRAPAGFAGYVRSLAPRLNAGTTPGVHPG</sequence>
<feature type="domain" description="Glycosyltransferase 2-like" evidence="10">
    <location>
        <begin position="19"/>
        <end position="153"/>
    </location>
</feature>
<evidence type="ECO:0000256" key="3">
    <source>
        <dbReference type="ARBA" id="ARBA00022676"/>
    </source>
</evidence>
<dbReference type="InterPro" id="IPR029044">
    <property type="entry name" value="Nucleotide-diphossugar_trans"/>
</dbReference>
<evidence type="ECO:0000259" key="10">
    <source>
        <dbReference type="Pfam" id="PF00535"/>
    </source>
</evidence>
<evidence type="ECO:0000313" key="11">
    <source>
        <dbReference type="EMBL" id="GGC77775.1"/>
    </source>
</evidence>
<name>A0ABQ1NI17_9MICC</name>
<evidence type="ECO:0000256" key="4">
    <source>
        <dbReference type="ARBA" id="ARBA00022679"/>
    </source>
</evidence>
<comment type="similarity">
    <text evidence="8">Belongs to the glycosyltransferase 2 family. CrtQ subfamily.</text>
</comment>
<evidence type="ECO:0000256" key="8">
    <source>
        <dbReference type="ARBA" id="ARBA00038120"/>
    </source>
</evidence>
<comment type="function">
    <text evidence="6">Catalyzes the glycosylation of 4,4'-diaponeurosporenoate, i.e. the esterification of glucose at the C1'' position with the carboxyl group of 4,4'-diaponeurosporenic acid, to form glycosyl-4,4'-diaponeurosporenoate. This is a step in the biosynthesis of staphyloxanthin, an orange pigment present in most staphylococci strains.</text>
</comment>
<keyword evidence="2" id="KW-1003">Cell membrane</keyword>
<dbReference type="RefSeq" id="WP_229659652.1">
    <property type="nucleotide sequence ID" value="NZ_BMJI01000001.1"/>
</dbReference>
<organism evidence="11 12">
    <name type="scientific">Tersicoccus solisilvae</name>
    <dbReference type="NCBI Taxonomy" id="1882339"/>
    <lineage>
        <taxon>Bacteria</taxon>
        <taxon>Bacillati</taxon>
        <taxon>Actinomycetota</taxon>
        <taxon>Actinomycetes</taxon>
        <taxon>Micrococcales</taxon>
        <taxon>Micrococcaceae</taxon>
        <taxon>Tersicoccus</taxon>
    </lineage>
</organism>
<keyword evidence="3" id="KW-0328">Glycosyltransferase</keyword>
<gene>
    <name evidence="11" type="ORF">GCM10011512_00400</name>
</gene>
<dbReference type="InterPro" id="IPR001173">
    <property type="entry name" value="Glyco_trans_2-like"/>
</dbReference>
<evidence type="ECO:0000256" key="9">
    <source>
        <dbReference type="ARBA" id="ARBA00040345"/>
    </source>
</evidence>
<dbReference type="Pfam" id="PF00535">
    <property type="entry name" value="Glycos_transf_2"/>
    <property type="match status" value="1"/>
</dbReference>
<protein>
    <recommendedName>
        <fullName evidence="9">4,4'-diaponeurosporenoate glycosyltransferase</fullName>
    </recommendedName>
</protein>
<evidence type="ECO:0000256" key="2">
    <source>
        <dbReference type="ARBA" id="ARBA00022475"/>
    </source>
</evidence>
<comment type="caution">
    <text evidence="11">The sequence shown here is derived from an EMBL/GenBank/DDBJ whole genome shotgun (WGS) entry which is preliminary data.</text>
</comment>
<evidence type="ECO:0000256" key="6">
    <source>
        <dbReference type="ARBA" id="ARBA00037281"/>
    </source>
</evidence>